<sequence>MFTILFDLDDTLYDTSRPFFQTLADYSFRNNYSNEASFALFREHCDNAFDLFSSGELTLAESHIMRTQHTFADLGLPLTAEEAMHFQKSYQKRQGEIVLSPGIERLLNELENRNIPIAVFTNGPEKHQMKKFNALNLERWVPPARIFISENIGCPKPYAEAFAHVQESLNATPGELLFIGDTYETDIIGGQAAGWTTLWYNHRRKQEDEKMVLEPTFYSVAEMHQAINDNISKRKEM</sequence>
<name>A0A143YDG9_9LACT</name>
<dbReference type="GO" id="GO:0046872">
    <property type="term" value="F:metal ion binding"/>
    <property type="evidence" value="ECO:0007669"/>
    <property type="project" value="UniProtKB-KW"/>
</dbReference>
<dbReference type="InterPro" id="IPR023198">
    <property type="entry name" value="PGP-like_dom2"/>
</dbReference>
<dbReference type="Gene3D" id="1.10.150.240">
    <property type="entry name" value="Putative phosphatase, domain 2"/>
    <property type="match status" value="1"/>
</dbReference>
<dbReference type="SFLD" id="SFLDS00003">
    <property type="entry name" value="Haloacid_Dehalogenase"/>
    <property type="match status" value="1"/>
</dbReference>
<evidence type="ECO:0000313" key="10">
    <source>
        <dbReference type="Proteomes" id="UP000589373"/>
    </source>
</evidence>
<gene>
    <name evidence="6" type="ORF">GX662_06345</name>
    <name evidence="7" type="ORF">SAMN04488507_100110</name>
    <name evidence="5" type="ORF">TFLO_724</name>
</gene>
<dbReference type="GO" id="GO:0016791">
    <property type="term" value="F:phosphatase activity"/>
    <property type="evidence" value="ECO:0007669"/>
    <property type="project" value="TreeGrafter"/>
</dbReference>
<dbReference type="SFLD" id="SFLDG01129">
    <property type="entry name" value="C1.5:_HAD__Beta-PGM__Phosphata"/>
    <property type="match status" value="1"/>
</dbReference>
<dbReference type="SUPFAM" id="SSF56784">
    <property type="entry name" value="HAD-like"/>
    <property type="match status" value="1"/>
</dbReference>
<dbReference type="RefSeq" id="WP_068562524.1">
    <property type="nucleotide sequence ID" value="NZ_CP089787.1"/>
</dbReference>
<dbReference type="OrthoDB" id="25198at2"/>
<dbReference type="InterPro" id="IPR036412">
    <property type="entry name" value="HAD-like_sf"/>
</dbReference>
<comment type="cofactor">
    <cofactor evidence="1">
        <name>Mg(2+)</name>
        <dbReference type="ChEBI" id="CHEBI:18420"/>
    </cofactor>
</comment>
<keyword evidence="3 6" id="KW-0378">Hydrolase</keyword>
<dbReference type="PANTHER" id="PTHR46470:SF2">
    <property type="entry name" value="GLYCERALDEHYDE 3-PHOSPHATE PHOSPHATASE"/>
    <property type="match status" value="1"/>
</dbReference>
<dbReference type="EMBL" id="JAAZCD010000144">
    <property type="protein sequence ID" value="NLD31865.1"/>
    <property type="molecule type" value="Genomic_DNA"/>
</dbReference>
<dbReference type="PANTHER" id="PTHR46470">
    <property type="entry name" value="N-ACYLNEURAMINATE-9-PHOSPHATASE"/>
    <property type="match status" value="1"/>
</dbReference>
<dbReference type="InterPro" id="IPR051400">
    <property type="entry name" value="HAD-like_hydrolase"/>
</dbReference>
<dbReference type="NCBIfam" id="TIGR01549">
    <property type="entry name" value="HAD-SF-IA-v1"/>
    <property type="match status" value="1"/>
</dbReference>
<dbReference type="InterPro" id="IPR006439">
    <property type="entry name" value="HAD-SF_hydro_IA"/>
</dbReference>
<dbReference type="STRING" id="82803.SAMN04488048_1305"/>
<dbReference type="EMBL" id="FJMZ01000005">
    <property type="protein sequence ID" value="CZQ86172.1"/>
    <property type="molecule type" value="Genomic_DNA"/>
</dbReference>
<evidence type="ECO:0000256" key="1">
    <source>
        <dbReference type="ARBA" id="ARBA00001946"/>
    </source>
</evidence>
<evidence type="ECO:0000256" key="3">
    <source>
        <dbReference type="ARBA" id="ARBA00022801"/>
    </source>
</evidence>
<dbReference type="InterPro" id="IPR023214">
    <property type="entry name" value="HAD_sf"/>
</dbReference>
<accession>A0A143YDG9</accession>
<reference evidence="6 10" key="3">
    <citation type="journal article" date="2020" name="Biotechnol. Biofuels">
        <title>New insights from the biogas microbiome by comprehensive genome-resolved metagenomics of nearly 1600 species originating from multiple anaerobic digesters.</title>
        <authorList>
            <person name="Campanaro S."/>
            <person name="Treu L."/>
            <person name="Rodriguez-R L.M."/>
            <person name="Kovalovszki A."/>
            <person name="Ziels R.M."/>
            <person name="Maus I."/>
            <person name="Zhu X."/>
            <person name="Kougias P.G."/>
            <person name="Basile A."/>
            <person name="Luo G."/>
            <person name="Schluter A."/>
            <person name="Konstantinidis K.T."/>
            <person name="Angelidaki I."/>
        </authorList>
    </citation>
    <scope>NUCLEOTIDE SEQUENCE [LARGE SCALE GENOMIC DNA]</scope>
    <source>
        <strain evidence="6">AS07pgkLD_105</strain>
    </source>
</reference>
<keyword evidence="2" id="KW-0479">Metal-binding</keyword>
<dbReference type="GO" id="GO:0044281">
    <property type="term" value="P:small molecule metabolic process"/>
    <property type="evidence" value="ECO:0007669"/>
    <property type="project" value="UniProtKB-ARBA"/>
</dbReference>
<protein>
    <submittedName>
        <fullName evidence="6">HAD family hydrolase</fullName>
    </submittedName>
    <submittedName>
        <fullName evidence="7">Hydrolase of the HAD superfamily</fullName>
    </submittedName>
</protein>
<dbReference type="Proteomes" id="UP000195947">
    <property type="component" value="Unassembled WGS sequence"/>
</dbReference>
<evidence type="ECO:0000256" key="4">
    <source>
        <dbReference type="ARBA" id="ARBA00022842"/>
    </source>
</evidence>
<proteinExistence type="predicted"/>
<dbReference type="Proteomes" id="UP000589373">
    <property type="component" value="Unassembled WGS sequence"/>
</dbReference>
<dbReference type="NCBIfam" id="TIGR01509">
    <property type="entry name" value="HAD-SF-IA-v3"/>
    <property type="match status" value="1"/>
</dbReference>
<dbReference type="PRINTS" id="PR00413">
    <property type="entry name" value="HADHALOGNASE"/>
</dbReference>
<organism evidence="6 10">
    <name type="scientific">Trichococcus flocculiformis</name>
    <dbReference type="NCBI Taxonomy" id="82803"/>
    <lineage>
        <taxon>Bacteria</taxon>
        <taxon>Bacillati</taxon>
        <taxon>Bacillota</taxon>
        <taxon>Bacilli</taxon>
        <taxon>Lactobacillales</taxon>
        <taxon>Carnobacteriaceae</taxon>
        <taxon>Trichococcus</taxon>
    </lineage>
</organism>
<reference evidence="7 9" key="2">
    <citation type="submission" date="2016-10" db="EMBL/GenBank/DDBJ databases">
        <authorList>
            <person name="Varghese N."/>
            <person name="Submissions S."/>
        </authorList>
    </citation>
    <scope>NUCLEOTIDE SEQUENCE [LARGE SCALE GENOMIC DNA]</scope>
    <source>
        <strain evidence="7 9">DSM 2094</strain>
    </source>
</reference>
<evidence type="ECO:0000313" key="6">
    <source>
        <dbReference type="EMBL" id="NLD31865.1"/>
    </source>
</evidence>
<dbReference type="Proteomes" id="UP000199686">
    <property type="component" value="Unassembled WGS sequence"/>
</dbReference>
<dbReference type="AlphaFoldDB" id="A0A143YDG9"/>
<evidence type="ECO:0000313" key="5">
    <source>
        <dbReference type="EMBL" id="CZQ86172.1"/>
    </source>
</evidence>
<reference evidence="5 8" key="1">
    <citation type="submission" date="2016-02" db="EMBL/GenBank/DDBJ databases">
        <authorList>
            <person name="Strepis N."/>
        </authorList>
    </citation>
    <scope>NUCLEOTIDE SEQUENCE [LARGE SCALE GENOMIC DNA]</scope>
    <source>
        <strain evidence="5">Trichococcus flocculiformis</strain>
    </source>
</reference>
<evidence type="ECO:0000256" key="2">
    <source>
        <dbReference type="ARBA" id="ARBA00022723"/>
    </source>
</evidence>
<comment type="caution">
    <text evidence="6">The sequence shown here is derived from an EMBL/GenBank/DDBJ whole genome shotgun (WGS) entry which is preliminary data.</text>
</comment>
<keyword evidence="8" id="KW-1185">Reference proteome</keyword>
<evidence type="ECO:0000313" key="8">
    <source>
        <dbReference type="Proteomes" id="UP000195947"/>
    </source>
</evidence>
<evidence type="ECO:0000313" key="7">
    <source>
        <dbReference type="EMBL" id="SFH45156.1"/>
    </source>
</evidence>
<dbReference type="EMBL" id="FOQC01000001">
    <property type="protein sequence ID" value="SFH45156.1"/>
    <property type="molecule type" value="Genomic_DNA"/>
</dbReference>
<dbReference type="Gene3D" id="3.40.50.1000">
    <property type="entry name" value="HAD superfamily/HAD-like"/>
    <property type="match status" value="1"/>
</dbReference>
<evidence type="ECO:0000313" key="9">
    <source>
        <dbReference type="Proteomes" id="UP000199686"/>
    </source>
</evidence>
<dbReference type="Pfam" id="PF00702">
    <property type="entry name" value="Hydrolase"/>
    <property type="match status" value="1"/>
</dbReference>
<keyword evidence="4" id="KW-0460">Magnesium</keyword>